<sequence>MLPRRGDTVTILSIKFSCNPELKVTWRWLDKLEHLSAKIKGKEYKSKVPVRRSNAGWPIVNTIEVSICKDPIHVERRPREFKTLPRVGFKRIHFTYEISFPISFISNSPISFSNNLKVIRLWIKSHTKKPTKTFYDSDIVWFMKSRMRNNFKFSSSRIPQS</sequence>
<evidence type="ECO:0000313" key="1">
    <source>
        <dbReference type="EMBL" id="KAJ8441887.1"/>
    </source>
</evidence>
<evidence type="ECO:0000313" key="2">
    <source>
        <dbReference type="Proteomes" id="UP001153076"/>
    </source>
</evidence>
<dbReference type="Proteomes" id="UP001153076">
    <property type="component" value="Unassembled WGS sequence"/>
</dbReference>
<dbReference type="AlphaFoldDB" id="A0A9Q1KFL3"/>
<gene>
    <name evidence="1" type="ORF">Cgig2_014356</name>
</gene>
<organism evidence="1 2">
    <name type="scientific">Carnegiea gigantea</name>
    <dbReference type="NCBI Taxonomy" id="171969"/>
    <lineage>
        <taxon>Eukaryota</taxon>
        <taxon>Viridiplantae</taxon>
        <taxon>Streptophyta</taxon>
        <taxon>Embryophyta</taxon>
        <taxon>Tracheophyta</taxon>
        <taxon>Spermatophyta</taxon>
        <taxon>Magnoliopsida</taxon>
        <taxon>eudicotyledons</taxon>
        <taxon>Gunneridae</taxon>
        <taxon>Pentapetalae</taxon>
        <taxon>Caryophyllales</taxon>
        <taxon>Cactineae</taxon>
        <taxon>Cactaceae</taxon>
        <taxon>Cactoideae</taxon>
        <taxon>Echinocereeae</taxon>
        <taxon>Carnegiea</taxon>
    </lineage>
</organism>
<keyword evidence="2" id="KW-1185">Reference proteome</keyword>
<accession>A0A9Q1KFL3</accession>
<reference evidence="1" key="1">
    <citation type="submission" date="2022-04" db="EMBL/GenBank/DDBJ databases">
        <title>Carnegiea gigantea Genome sequencing and assembly v2.</title>
        <authorList>
            <person name="Copetti D."/>
            <person name="Sanderson M.J."/>
            <person name="Burquez A."/>
            <person name="Wojciechowski M.F."/>
        </authorList>
    </citation>
    <scope>NUCLEOTIDE SEQUENCE</scope>
    <source>
        <strain evidence="1">SGP5-SGP5p</strain>
        <tissue evidence="1">Aerial part</tissue>
    </source>
</reference>
<dbReference type="EMBL" id="JAKOGI010000150">
    <property type="protein sequence ID" value="KAJ8441887.1"/>
    <property type="molecule type" value="Genomic_DNA"/>
</dbReference>
<comment type="caution">
    <text evidence="1">The sequence shown here is derived from an EMBL/GenBank/DDBJ whole genome shotgun (WGS) entry which is preliminary data.</text>
</comment>
<protein>
    <submittedName>
        <fullName evidence="1">Uncharacterized protein</fullName>
    </submittedName>
</protein>
<name>A0A9Q1KFL3_9CARY</name>
<proteinExistence type="predicted"/>